<dbReference type="GeneID" id="38776043"/>
<dbReference type="InterPro" id="IPR016024">
    <property type="entry name" value="ARM-type_fold"/>
</dbReference>
<dbReference type="GO" id="GO:0005634">
    <property type="term" value="C:nucleus"/>
    <property type="evidence" value="ECO:0007669"/>
    <property type="project" value="TreeGrafter"/>
</dbReference>
<evidence type="ECO:0000313" key="3">
    <source>
        <dbReference type="EMBL" id="GBE79126.1"/>
    </source>
</evidence>
<feature type="compositionally biased region" description="Polar residues" evidence="2">
    <location>
        <begin position="117"/>
        <end position="128"/>
    </location>
</feature>
<dbReference type="STRING" id="139825.A0A401GAB3"/>
<sequence length="443" mass="49974">MADTLQPLLDDLTIPEDFTRYDTISETDIIVRLENWRRRASTVLSDLRDHLEARQALTLDEQARVVSAVALFEDEGPWVLQPARERALELLERYATPNVELLERILNRHIRPLFQSNAHPSLNPSTGRTLPRPAGGSLAQQDYYEGQVWKTNPGLVNLVSWCVKHTESEVYERLWHLTIPPVMTLLDDYETRYKLRGIEIVADMLKKVPKGLLYRTGVDALLFSSLKTCLTFLQNPETPDLIRSAVRTALQLVLLTTSPDTMQRFNQLCEILGNGIIGSVWMYATLNPDALEASLEVLPEVVRTLDIGTVRYLSAIIPQLVFPLLPVPENSQSTRFKLLSVAALAVVISVCAPRMPQWKDNILEGILKCWVGLVDSGADDETETRKLKIALRDVCARLADTYPSVVDVEYARLLRVDSQMFEPLVGPLHDDGRSVDPTYILQP</sequence>
<dbReference type="Proteomes" id="UP000287166">
    <property type="component" value="Unassembled WGS sequence"/>
</dbReference>
<dbReference type="GO" id="GO:0110078">
    <property type="term" value="C:TTT Hsp90 cochaperone complex"/>
    <property type="evidence" value="ECO:0007669"/>
    <property type="project" value="InterPro"/>
</dbReference>
<evidence type="ECO:0000313" key="4">
    <source>
        <dbReference type="Proteomes" id="UP000287166"/>
    </source>
</evidence>
<dbReference type="EMBL" id="BFAD01000002">
    <property type="protein sequence ID" value="GBE79126.1"/>
    <property type="molecule type" value="Genomic_DNA"/>
</dbReference>
<name>A0A401GAB3_9APHY</name>
<accession>A0A401GAB3</accession>
<dbReference type="Pfam" id="PF10521">
    <property type="entry name" value="Tti2"/>
    <property type="match status" value="1"/>
</dbReference>
<dbReference type="RefSeq" id="XP_027610039.1">
    <property type="nucleotide sequence ID" value="XM_027754238.1"/>
</dbReference>
<dbReference type="PANTHER" id="PTHR32226:SF2">
    <property type="entry name" value="TELO2-INTERACTING PROTEIN 2"/>
    <property type="match status" value="1"/>
</dbReference>
<organism evidence="3 4">
    <name type="scientific">Sparassis crispa</name>
    <dbReference type="NCBI Taxonomy" id="139825"/>
    <lineage>
        <taxon>Eukaryota</taxon>
        <taxon>Fungi</taxon>
        <taxon>Dikarya</taxon>
        <taxon>Basidiomycota</taxon>
        <taxon>Agaricomycotina</taxon>
        <taxon>Agaricomycetes</taxon>
        <taxon>Polyporales</taxon>
        <taxon>Sparassidaceae</taxon>
        <taxon>Sparassis</taxon>
    </lineage>
</organism>
<dbReference type="PANTHER" id="PTHR32226">
    <property type="entry name" value="TELO2-INTERACTING PROTEIN 2"/>
    <property type="match status" value="1"/>
</dbReference>
<dbReference type="OrthoDB" id="6417021at2759"/>
<dbReference type="InterPro" id="IPR018870">
    <property type="entry name" value="Tti2"/>
</dbReference>
<proteinExistence type="inferred from homology"/>
<comment type="caution">
    <text evidence="3">The sequence shown here is derived from an EMBL/GenBank/DDBJ whole genome shotgun (WGS) entry which is preliminary data.</text>
</comment>
<dbReference type="AlphaFoldDB" id="A0A401GAB3"/>
<protein>
    <submittedName>
        <fullName evidence="3">Uncharacterized protein</fullName>
    </submittedName>
</protein>
<keyword evidence="4" id="KW-1185">Reference proteome</keyword>
<dbReference type="InParanoid" id="A0A401GAB3"/>
<dbReference type="SUPFAM" id="SSF48371">
    <property type="entry name" value="ARM repeat"/>
    <property type="match status" value="1"/>
</dbReference>
<feature type="region of interest" description="Disordered" evidence="2">
    <location>
        <begin position="117"/>
        <end position="136"/>
    </location>
</feature>
<reference evidence="3 4" key="1">
    <citation type="journal article" date="2018" name="Sci. Rep.">
        <title>Genome sequence of the cauliflower mushroom Sparassis crispa (Hanabiratake) and its association with beneficial usage.</title>
        <authorList>
            <person name="Kiyama R."/>
            <person name="Furutani Y."/>
            <person name="Kawaguchi K."/>
            <person name="Nakanishi T."/>
        </authorList>
    </citation>
    <scope>NUCLEOTIDE SEQUENCE [LARGE SCALE GENOMIC DNA]</scope>
</reference>
<evidence type="ECO:0000256" key="2">
    <source>
        <dbReference type="SAM" id="MobiDB-lite"/>
    </source>
</evidence>
<dbReference type="GO" id="GO:0005829">
    <property type="term" value="C:cytosol"/>
    <property type="evidence" value="ECO:0007669"/>
    <property type="project" value="TreeGrafter"/>
</dbReference>
<evidence type="ECO:0000256" key="1">
    <source>
        <dbReference type="ARBA" id="ARBA00034736"/>
    </source>
</evidence>
<comment type="similarity">
    <text evidence="1">Belongs to the TTI2 family.</text>
</comment>
<gene>
    <name evidence="3" type="ORF">SCP_0203230</name>
</gene>